<feature type="compositionally biased region" description="Basic residues" evidence="1">
    <location>
        <begin position="539"/>
        <end position="555"/>
    </location>
</feature>
<feature type="compositionally biased region" description="Acidic residues" evidence="1">
    <location>
        <begin position="253"/>
        <end position="264"/>
    </location>
</feature>
<evidence type="ECO:0000313" key="2">
    <source>
        <dbReference type="EMBL" id="WAR04979.1"/>
    </source>
</evidence>
<sequence length="710" mass="79915">QTWKNAPLIPSEPIPPLEDRSPHPVEPIPPLEDYSPHPIEPIPPKKDDEKEKELAKMNEENAKTKQELAETKQELAETKQELAETKQALAETKPELAETKPELAEMEQEISDLRVVVFSVSENKKLCKQTEKLKKLVLTKGKDAGASGSSHTDKKVGSKFSPTVIPSDPTGFAQKVVATDMSQGPENVETCKQVGANNGSEMPRHPISLKTGEDPKRERKSRTSVPSRRSRTVHVVKEPEGETQGQNVPEVPDNWEDQGEESEEFEKIEKDEYSECFAFLAYFILFGKDTKPLRDLIQIYKQNPGFKINLQGEEYDLFHHSCGQCTYRIVQQLAYSRLHTSMASHLNSRLNLVIGKNSWMGKGKGVIGEDLVEKFIFFHAALNARMFVNDGWQKEKGKLESSDSISPMSSLDFYQVRILMWLEHNEKRSLLEQNKILREDIKNLRENKFPKGKDAGASGSPQSDKLEVLKFSDKITPLGEGSPTGFDIPAQKVEATDMSQGPKNVETCEQVEANNGSEMPRDPKSLKTGEDHNYDSKRERKSRTSVPSRKSRTVHVVKEPEGISEKTQGQNVPDVPDNWEDQREETDSSLVRYSCADDNEHSITPENQAATKESIPAQATNLTAPSQKRNSCYIVQDRQPFKDLKNASCSINELLKLYKNVHLEGILINNFSIENIYKIDGQSELKIYDPNLQATSMPEEGTLMSVQQGQ</sequence>
<organism evidence="2 3">
    <name type="scientific">Mya arenaria</name>
    <name type="common">Soft-shell clam</name>
    <dbReference type="NCBI Taxonomy" id="6604"/>
    <lineage>
        <taxon>Eukaryota</taxon>
        <taxon>Metazoa</taxon>
        <taxon>Spiralia</taxon>
        <taxon>Lophotrochozoa</taxon>
        <taxon>Mollusca</taxon>
        <taxon>Bivalvia</taxon>
        <taxon>Autobranchia</taxon>
        <taxon>Heteroconchia</taxon>
        <taxon>Euheterodonta</taxon>
        <taxon>Imparidentia</taxon>
        <taxon>Neoheterodontei</taxon>
        <taxon>Myida</taxon>
        <taxon>Myoidea</taxon>
        <taxon>Myidae</taxon>
        <taxon>Mya</taxon>
    </lineage>
</organism>
<evidence type="ECO:0000256" key="1">
    <source>
        <dbReference type="SAM" id="MobiDB-lite"/>
    </source>
</evidence>
<feature type="non-terminal residue" evidence="2">
    <location>
        <position position="1"/>
    </location>
</feature>
<protein>
    <submittedName>
        <fullName evidence="2">Uncharacterized protein</fullName>
    </submittedName>
</protein>
<reference evidence="2" key="1">
    <citation type="submission" date="2022-11" db="EMBL/GenBank/DDBJ databases">
        <title>Centuries of genome instability and evolution in soft-shell clam transmissible cancer (bioRxiv).</title>
        <authorList>
            <person name="Hart S.F.M."/>
            <person name="Yonemitsu M.A."/>
            <person name="Giersch R.M."/>
            <person name="Beal B.F."/>
            <person name="Arriagada G."/>
            <person name="Davis B.W."/>
            <person name="Ostrander E.A."/>
            <person name="Goff S.P."/>
            <person name="Metzger M.J."/>
        </authorList>
    </citation>
    <scope>NUCLEOTIDE SEQUENCE</scope>
    <source>
        <strain evidence="2">MELC-2E11</strain>
        <tissue evidence="2">Siphon/mantle</tissue>
    </source>
</reference>
<feature type="compositionally biased region" description="Basic and acidic residues" evidence="1">
    <location>
        <begin position="43"/>
        <end position="84"/>
    </location>
</feature>
<feature type="compositionally biased region" description="Basic and acidic residues" evidence="1">
    <location>
        <begin position="519"/>
        <end position="538"/>
    </location>
</feature>
<proteinExistence type="predicted"/>
<feature type="region of interest" description="Disordered" evidence="1">
    <location>
        <begin position="140"/>
        <end position="168"/>
    </location>
</feature>
<feature type="compositionally biased region" description="Basic residues" evidence="1">
    <location>
        <begin position="218"/>
        <end position="234"/>
    </location>
</feature>
<feature type="region of interest" description="Disordered" evidence="1">
    <location>
        <begin position="512"/>
        <end position="588"/>
    </location>
</feature>
<name>A0ABY7E708_MYAAR</name>
<dbReference type="EMBL" id="CP111016">
    <property type="protein sequence ID" value="WAR04979.1"/>
    <property type="molecule type" value="Genomic_DNA"/>
</dbReference>
<evidence type="ECO:0000313" key="3">
    <source>
        <dbReference type="Proteomes" id="UP001164746"/>
    </source>
</evidence>
<dbReference type="Proteomes" id="UP001164746">
    <property type="component" value="Chromosome 5"/>
</dbReference>
<gene>
    <name evidence="2" type="ORF">MAR_020348</name>
</gene>
<feature type="region of interest" description="Disordered" evidence="1">
    <location>
        <begin position="180"/>
        <end position="266"/>
    </location>
</feature>
<feature type="non-terminal residue" evidence="2">
    <location>
        <position position="710"/>
    </location>
</feature>
<feature type="region of interest" description="Disordered" evidence="1">
    <location>
        <begin position="1"/>
        <end position="104"/>
    </location>
</feature>
<keyword evidence="3" id="KW-1185">Reference proteome</keyword>
<accession>A0ABY7E708</accession>
<feature type="compositionally biased region" description="Basic and acidic residues" evidence="1">
    <location>
        <begin position="92"/>
        <end position="103"/>
    </location>
</feature>